<feature type="domain" description="Cyclic nucleotide-binding" evidence="4">
    <location>
        <begin position="505"/>
        <end position="576"/>
    </location>
</feature>
<evidence type="ECO:0000256" key="2">
    <source>
        <dbReference type="SAM" id="MobiDB-lite"/>
    </source>
</evidence>
<feature type="compositionally biased region" description="Polar residues" evidence="2">
    <location>
        <begin position="953"/>
        <end position="963"/>
    </location>
</feature>
<dbReference type="PROSITE" id="PS50042">
    <property type="entry name" value="CNMP_BINDING_3"/>
    <property type="match status" value="1"/>
</dbReference>
<evidence type="ECO:0000259" key="4">
    <source>
        <dbReference type="PROSITE" id="PS50042"/>
    </source>
</evidence>
<dbReference type="Gene3D" id="1.10.287.630">
    <property type="entry name" value="Helix hairpin bin"/>
    <property type="match status" value="1"/>
</dbReference>
<dbReference type="InParanoid" id="A0A0V0R0B1"/>
<reference evidence="5 6" key="1">
    <citation type="journal article" date="2015" name="Sci. Rep.">
        <title>Genome of the facultative scuticociliatosis pathogen Pseudocohnilembus persalinus provides insight into its virulence through horizontal gene transfer.</title>
        <authorList>
            <person name="Xiong J."/>
            <person name="Wang G."/>
            <person name="Cheng J."/>
            <person name="Tian M."/>
            <person name="Pan X."/>
            <person name="Warren A."/>
            <person name="Jiang C."/>
            <person name="Yuan D."/>
            <person name="Miao W."/>
        </authorList>
    </citation>
    <scope>NUCLEOTIDE SEQUENCE [LARGE SCALE GENOMIC DNA]</scope>
    <source>
        <strain evidence="5">36N120E</strain>
    </source>
</reference>
<dbReference type="SUPFAM" id="SSF51206">
    <property type="entry name" value="cAMP-binding domain-like"/>
    <property type="match status" value="1"/>
</dbReference>
<feature type="compositionally biased region" description="Basic residues" evidence="2">
    <location>
        <begin position="1163"/>
        <end position="1176"/>
    </location>
</feature>
<dbReference type="EMBL" id="LDAU01000078">
    <property type="protein sequence ID" value="KRX07950.1"/>
    <property type="molecule type" value="Genomic_DNA"/>
</dbReference>
<evidence type="ECO:0000313" key="5">
    <source>
        <dbReference type="EMBL" id="KRX07950.1"/>
    </source>
</evidence>
<dbReference type="GO" id="GO:0005249">
    <property type="term" value="F:voltage-gated potassium channel activity"/>
    <property type="evidence" value="ECO:0007669"/>
    <property type="project" value="TreeGrafter"/>
</dbReference>
<dbReference type="PANTHER" id="PTHR45689:SF5">
    <property type="entry name" value="I[[H]] CHANNEL, ISOFORM E"/>
    <property type="match status" value="1"/>
</dbReference>
<dbReference type="GO" id="GO:0003254">
    <property type="term" value="P:regulation of membrane depolarization"/>
    <property type="evidence" value="ECO:0007669"/>
    <property type="project" value="TreeGrafter"/>
</dbReference>
<feature type="transmembrane region" description="Helical" evidence="3">
    <location>
        <begin position="315"/>
        <end position="332"/>
    </location>
</feature>
<dbReference type="InterPro" id="IPR014710">
    <property type="entry name" value="RmlC-like_jellyroll"/>
</dbReference>
<dbReference type="Gene3D" id="2.60.120.10">
    <property type="entry name" value="Jelly Rolls"/>
    <property type="match status" value="1"/>
</dbReference>
<comment type="caution">
    <text evidence="5">The sequence shown here is derived from an EMBL/GenBank/DDBJ whole genome shotgun (WGS) entry which is preliminary data.</text>
</comment>
<dbReference type="Proteomes" id="UP000054937">
    <property type="component" value="Unassembled WGS sequence"/>
</dbReference>
<feature type="compositionally biased region" description="Acidic residues" evidence="2">
    <location>
        <begin position="190"/>
        <end position="203"/>
    </location>
</feature>
<feature type="region of interest" description="Disordered" evidence="2">
    <location>
        <begin position="942"/>
        <end position="974"/>
    </location>
</feature>
<keyword evidence="6" id="KW-1185">Reference proteome</keyword>
<dbReference type="PANTHER" id="PTHR45689">
    <property type="entry name" value="I[[H]] CHANNEL, ISOFORM E"/>
    <property type="match status" value="1"/>
</dbReference>
<dbReference type="InterPro" id="IPR018490">
    <property type="entry name" value="cNMP-bd_dom_sf"/>
</dbReference>
<protein>
    <submittedName>
        <fullName evidence="5">Cyclic nucleotide-binding protein</fullName>
    </submittedName>
</protein>
<dbReference type="CDD" id="cd00038">
    <property type="entry name" value="CAP_ED"/>
    <property type="match status" value="1"/>
</dbReference>
<feature type="transmembrane region" description="Helical" evidence="3">
    <location>
        <begin position="352"/>
        <end position="373"/>
    </location>
</feature>
<dbReference type="SMART" id="SM00100">
    <property type="entry name" value="cNMP"/>
    <property type="match status" value="1"/>
</dbReference>
<name>A0A0V0R0B1_PSEPJ</name>
<sequence>MERTGVKRGNLFHQSNHSQLILLNSQKDENLQDDISLTSFQQSNQSVSYSNRSKPQNQYLEKISDDINECQSPEKNNDMDEYNNNIVQNRFEQNGTNQNNFNRQIIDNMSDDFAKNQKSILKSPDQNQSSFLQIEETKKQSSSNDIQQIQQNFQQLQQQQNSQHDSIDRYSSKQVNQNIYPNQRQQLINDEGDGNGYDGEEDETNNKQEDRYYGTFNYYENYGKQYSRNKYSNYKMNSMNQSKANQQIVKDRINKIIRNKIEIQNEEMQVQKNIQNILRQEQEEQMKNNEFRQFIQKIKLKHFFTMIANNLESRSLMWIAIIFFIIQAWVKINTGIFKEGRITYVGSTGDTFYETLYTTIILFFTVGIFAYVLENISQTINKLTKDSAQYKTNLETLNIFMKNKSLDQQTQTKVRQQLEHSYKANQQITINQQARFVLEQLPDNLSVQIQNQINSALVQKFKPLCRNFSDKTLELVCKNSNIFSEVSYVAQETILNQNEQQDIYLYYIVAGKVELFVQEQQQQDESKRLHVFQELQEGDLFCLDNFFTGQPPKYSARSTVYSNICKIKRSGFLNVLKQNPQEHEKFHYIKDQILNCGKTKYFIKQCKICQNSNHFEDDCNLLVYRPKKLILAYKNNMENRVKQERQRYFRSISRQEVISAYAMIDNNEILNEHFREKYPEIYPDSDDLYTSYSDTTYTYESSEEDEQEQYGKYKAQVQRISKSFNLQQQSNLQNIHMNSILNSNQARESNIENQQILQQTQLPSMNHLGYYIQENDQQQNASGQCLNESQDQNDTSMQTLDVRHKKNTSILLNQSQNLSQQQSPQIQKDQIQPQLLNNQPYVQSKQSQNQQQLGSQKQNNFLSNQQIPQQQQQFQGLEPQFNASYLQFEIFTTIKQIISNQIKHQTNILKKQQHKQNKELNMFLQKQNGGQNPQFNKKIYSKSRTQNERSTEKNPSGYLSNFLRNKKKKQTMNKKPTPFQQIFQNNNINFFQNTQQQNNSSQLQNNNLQQQIEQTNNQKESNNKINNNTNINTNNNTNNTNNNTNNNNENNNNMQDSLQETSPTKVRFQQQQKKMSQNLKKMTLNKQIEIPNLAQQRPYDENEILFLEFDQQHNFSIYYPTYNIVYLLKLFRESLDEKGNQKKMAHARESKFRMNNLLYKEVHGKKVKKDSKKKKNKSDNTQNEQ</sequence>
<proteinExistence type="predicted"/>
<dbReference type="AlphaFoldDB" id="A0A0V0R0B1"/>
<dbReference type="OrthoDB" id="421226at2759"/>
<keyword evidence="3" id="KW-0812">Transmembrane</keyword>
<feature type="compositionally biased region" description="Low complexity" evidence="2">
    <location>
        <begin position="1013"/>
        <end position="1053"/>
    </location>
</feature>
<organism evidence="5 6">
    <name type="scientific">Pseudocohnilembus persalinus</name>
    <name type="common">Ciliate</name>
    <dbReference type="NCBI Taxonomy" id="266149"/>
    <lineage>
        <taxon>Eukaryota</taxon>
        <taxon>Sar</taxon>
        <taxon>Alveolata</taxon>
        <taxon>Ciliophora</taxon>
        <taxon>Intramacronucleata</taxon>
        <taxon>Oligohymenophorea</taxon>
        <taxon>Scuticociliatia</taxon>
        <taxon>Philasterida</taxon>
        <taxon>Pseudocohnilembidae</taxon>
        <taxon>Pseudocohnilembus</taxon>
    </lineage>
</organism>
<dbReference type="Pfam" id="PF00027">
    <property type="entry name" value="cNMP_binding"/>
    <property type="match status" value="1"/>
</dbReference>
<gene>
    <name evidence="5" type="ORF">PPERSA_10338</name>
</gene>
<feature type="region of interest" description="Disordered" evidence="2">
    <location>
        <begin position="179"/>
        <end position="208"/>
    </location>
</feature>
<evidence type="ECO:0000256" key="1">
    <source>
        <dbReference type="SAM" id="Coils"/>
    </source>
</evidence>
<dbReference type="InterPro" id="IPR000595">
    <property type="entry name" value="cNMP-bd_dom"/>
</dbReference>
<evidence type="ECO:0000313" key="6">
    <source>
        <dbReference type="Proteomes" id="UP000054937"/>
    </source>
</evidence>
<dbReference type="GO" id="GO:0098855">
    <property type="term" value="C:HCN channel complex"/>
    <property type="evidence" value="ECO:0007669"/>
    <property type="project" value="TreeGrafter"/>
</dbReference>
<feature type="region of interest" description="Disordered" evidence="2">
    <location>
        <begin position="1013"/>
        <end position="1065"/>
    </location>
</feature>
<dbReference type="GO" id="GO:0035725">
    <property type="term" value="P:sodium ion transmembrane transport"/>
    <property type="evidence" value="ECO:0007669"/>
    <property type="project" value="TreeGrafter"/>
</dbReference>
<feature type="coiled-coil region" evidence="1">
    <location>
        <begin position="132"/>
        <end position="159"/>
    </location>
</feature>
<feature type="compositionally biased region" description="Polar residues" evidence="2">
    <location>
        <begin position="1054"/>
        <end position="1065"/>
    </location>
</feature>
<accession>A0A0V0R0B1</accession>
<keyword evidence="1" id="KW-0175">Coiled coil</keyword>
<feature type="compositionally biased region" description="Polar residues" evidence="2">
    <location>
        <begin position="179"/>
        <end position="188"/>
    </location>
</feature>
<keyword evidence="3" id="KW-1133">Transmembrane helix</keyword>
<keyword evidence="3" id="KW-0472">Membrane</keyword>
<feature type="region of interest" description="Disordered" evidence="2">
    <location>
        <begin position="779"/>
        <end position="798"/>
    </location>
</feature>
<dbReference type="InterPro" id="IPR051413">
    <property type="entry name" value="K/Na_HCN_channel"/>
</dbReference>
<evidence type="ECO:0000256" key="3">
    <source>
        <dbReference type="SAM" id="Phobius"/>
    </source>
</evidence>
<feature type="region of interest" description="Disordered" evidence="2">
    <location>
        <begin position="1160"/>
        <end position="1185"/>
    </location>
</feature>